<evidence type="ECO:0000256" key="2">
    <source>
        <dbReference type="ARBA" id="ARBA00005369"/>
    </source>
</evidence>
<evidence type="ECO:0000256" key="4">
    <source>
        <dbReference type="ARBA" id="ARBA00022603"/>
    </source>
</evidence>
<dbReference type="NCBIfam" id="TIGR00080">
    <property type="entry name" value="pimt"/>
    <property type="match status" value="1"/>
</dbReference>
<dbReference type="HAMAP" id="MF_00090">
    <property type="entry name" value="PIMT"/>
    <property type="match status" value="1"/>
</dbReference>
<proteinExistence type="inferred from homology"/>
<evidence type="ECO:0000256" key="6">
    <source>
        <dbReference type="ARBA" id="ARBA00022691"/>
    </source>
</evidence>
<dbReference type="Gene3D" id="3.40.50.150">
    <property type="entry name" value="Vaccinia Virus protein VP39"/>
    <property type="match status" value="1"/>
</dbReference>
<comment type="catalytic activity">
    <reaction evidence="7">
        <text>[protein]-L-isoaspartate + S-adenosyl-L-methionine = [protein]-L-isoaspartate alpha-methyl ester + S-adenosyl-L-homocysteine</text>
        <dbReference type="Rhea" id="RHEA:12705"/>
        <dbReference type="Rhea" id="RHEA-COMP:12143"/>
        <dbReference type="Rhea" id="RHEA-COMP:12144"/>
        <dbReference type="ChEBI" id="CHEBI:57856"/>
        <dbReference type="ChEBI" id="CHEBI:59789"/>
        <dbReference type="ChEBI" id="CHEBI:90596"/>
        <dbReference type="ChEBI" id="CHEBI:90598"/>
        <dbReference type="EC" id="2.1.1.77"/>
    </reaction>
</comment>
<dbReference type="NCBIfam" id="NF001453">
    <property type="entry name" value="PRK00312.1"/>
    <property type="match status" value="1"/>
</dbReference>
<comment type="function">
    <text evidence="7">Catalyzes the methyl esterification of L-isoaspartyl residues in peptides and proteins that result from spontaneous decomposition of normal L-aspartyl and L-asparaginyl residues. It plays a role in the repair and/or degradation of damaged proteins.</text>
</comment>
<dbReference type="FunFam" id="3.40.50.150:FF:000010">
    <property type="entry name" value="Protein-L-isoaspartate O-methyltransferase"/>
    <property type="match status" value="1"/>
</dbReference>
<keyword evidence="9" id="KW-1185">Reference proteome</keyword>
<feature type="active site" evidence="7">
    <location>
        <position position="122"/>
    </location>
</feature>
<sequence length="444" mass="49938">MFVDLSCWINVIAMNYNAQTGSNFQADLIMNQRIHLFCSVVFIVTAICSSTLEAQTRSKEDPKFTRARHYMVETAVRQAGVTDERVLSSMLQTRRHEFVLRRDQFRAYLDAGVPIGSAQTISSPFIVAYMTQMLDPQPTDRVLEIGTGSGYQAAILSPLVKEVYSIEIVEALGKRAAKVLKKLKYENVFTKIGDGYKGWEEHAPFDKVIVTCSPEDVPQPLVDQLREGGLLIVPMGQRHQQTLYLMIKKDGKLVTEALRPTLFVPMTGAAEDARKVKPDPTDPQILNFDFEEGLDEKGFVKGWYYQRRLELIAGDEAPSGEHYVKFSNDVPGQHAHVMQGFAIDGRSVSAVDFEAHLKLENVKRGIYNEDIPVAMISFYDEDRRHLKDAVLDPLSFNKDWHKLEMKSIRVPIATKDAIVRIGMFGATGTAKFDAVKLTVSKKSN</sequence>
<comment type="similarity">
    <text evidence="2 7">Belongs to the methyltransferase superfamily. L-isoaspartyl/D-aspartyl protein methyltransferase family.</text>
</comment>
<evidence type="ECO:0000313" key="9">
    <source>
        <dbReference type="Proteomes" id="UP000322214"/>
    </source>
</evidence>
<dbReference type="GO" id="GO:0004719">
    <property type="term" value="F:protein-L-isoaspartate (D-aspartate) O-methyltransferase activity"/>
    <property type="evidence" value="ECO:0007669"/>
    <property type="project" value="UniProtKB-UniRule"/>
</dbReference>
<dbReference type="Pfam" id="PF01135">
    <property type="entry name" value="PCMT"/>
    <property type="match status" value="1"/>
</dbReference>
<keyword evidence="3 7" id="KW-0963">Cytoplasm</keyword>
<dbReference type="SUPFAM" id="SSF53335">
    <property type="entry name" value="S-adenosyl-L-methionine-dependent methyltransferases"/>
    <property type="match status" value="1"/>
</dbReference>
<accession>A0A5B9PCY2</accession>
<dbReference type="STRING" id="980251.GCA_001642875_01031"/>
<keyword evidence="5 7" id="KW-0808">Transferase</keyword>
<comment type="subcellular location">
    <subcellularLocation>
        <location evidence="1 7">Cytoplasm</location>
    </subcellularLocation>
</comment>
<dbReference type="Gene3D" id="2.60.120.260">
    <property type="entry name" value="Galactose-binding domain-like"/>
    <property type="match status" value="1"/>
</dbReference>
<dbReference type="PANTHER" id="PTHR11579:SF0">
    <property type="entry name" value="PROTEIN-L-ISOASPARTATE(D-ASPARTATE) O-METHYLTRANSFERASE"/>
    <property type="match status" value="1"/>
</dbReference>
<dbReference type="GO" id="GO:0032259">
    <property type="term" value="P:methylation"/>
    <property type="evidence" value="ECO:0007669"/>
    <property type="project" value="UniProtKB-KW"/>
</dbReference>
<dbReference type="InterPro" id="IPR000682">
    <property type="entry name" value="PCMT"/>
</dbReference>
<keyword evidence="6 7" id="KW-0949">S-adenosyl-L-methionine</keyword>
<name>A0A5B9PCY2_9BACT</name>
<dbReference type="EMBL" id="CP042912">
    <property type="protein sequence ID" value="QEG24617.1"/>
    <property type="molecule type" value="Genomic_DNA"/>
</dbReference>
<dbReference type="PANTHER" id="PTHR11579">
    <property type="entry name" value="PROTEIN-L-ISOASPARTATE O-METHYLTRANSFERASE"/>
    <property type="match status" value="1"/>
</dbReference>
<dbReference type="Proteomes" id="UP000322214">
    <property type="component" value="Chromosome"/>
</dbReference>
<evidence type="ECO:0000256" key="5">
    <source>
        <dbReference type="ARBA" id="ARBA00022679"/>
    </source>
</evidence>
<evidence type="ECO:0000256" key="1">
    <source>
        <dbReference type="ARBA" id="ARBA00004496"/>
    </source>
</evidence>
<dbReference type="EC" id="2.1.1.77" evidence="7"/>
<protein>
    <recommendedName>
        <fullName evidence="7">Protein-L-isoaspartate O-methyltransferase</fullName>
        <ecNumber evidence="7">2.1.1.77</ecNumber>
    </recommendedName>
    <alternativeName>
        <fullName evidence="7">L-isoaspartyl protein carboxyl methyltransferase</fullName>
    </alternativeName>
    <alternativeName>
        <fullName evidence="7">Protein L-isoaspartyl methyltransferase</fullName>
    </alternativeName>
    <alternativeName>
        <fullName evidence="7">Protein-beta-aspartate methyltransferase</fullName>
        <shortName evidence="7">PIMT</shortName>
    </alternativeName>
</protein>
<gene>
    <name evidence="7 8" type="primary">pcm</name>
    <name evidence="8" type="ORF">MFFC18_45380</name>
</gene>
<organism evidence="8 9">
    <name type="scientific">Mariniblastus fucicola</name>
    <dbReference type="NCBI Taxonomy" id="980251"/>
    <lineage>
        <taxon>Bacteria</taxon>
        <taxon>Pseudomonadati</taxon>
        <taxon>Planctomycetota</taxon>
        <taxon>Planctomycetia</taxon>
        <taxon>Pirellulales</taxon>
        <taxon>Pirellulaceae</taxon>
        <taxon>Mariniblastus</taxon>
    </lineage>
</organism>
<dbReference type="CDD" id="cd02440">
    <property type="entry name" value="AdoMet_MTases"/>
    <property type="match status" value="1"/>
</dbReference>
<dbReference type="AlphaFoldDB" id="A0A5B9PCY2"/>
<dbReference type="KEGG" id="mff:MFFC18_45380"/>
<dbReference type="GO" id="GO:0005737">
    <property type="term" value="C:cytoplasm"/>
    <property type="evidence" value="ECO:0007669"/>
    <property type="project" value="UniProtKB-SubCell"/>
</dbReference>
<keyword evidence="4 7" id="KW-0489">Methyltransferase</keyword>
<evidence type="ECO:0000313" key="8">
    <source>
        <dbReference type="EMBL" id="QEG24617.1"/>
    </source>
</evidence>
<evidence type="ECO:0000256" key="7">
    <source>
        <dbReference type="HAMAP-Rule" id="MF_00090"/>
    </source>
</evidence>
<evidence type="ECO:0000256" key="3">
    <source>
        <dbReference type="ARBA" id="ARBA00022490"/>
    </source>
</evidence>
<dbReference type="GO" id="GO:0030091">
    <property type="term" value="P:protein repair"/>
    <property type="evidence" value="ECO:0007669"/>
    <property type="project" value="UniProtKB-UniRule"/>
</dbReference>
<dbReference type="InterPro" id="IPR029063">
    <property type="entry name" value="SAM-dependent_MTases_sf"/>
</dbReference>
<reference evidence="8 9" key="1">
    <citation type="submission" date="2019-08" db="EMBL/GenBank/DDBJ databases">
        <title>Deep-cultivation of Planctomycetes and their phenomic and genomic characterization uncovers novel biology.</title>
        <authorList>
            <person name="Wiegand S."/>
            <person name="Jogler M."/>
            <person name="Boedeker C."/>
            <person name="Pinto D."/>
            <person name="Vollmers J."/>
            <person name="Rivas-Marin E."/>
            <person name="Kohn T."/>
            <person name="Peeters S.H."/>
            <person name="Heuer A."/>
            <person name="Rast P."/>
            <person name="Oberbeckmann S."/>
            <person name="Bunk B."/>
            <person name="Jeske O."/>
            <person name="Meyerdierks A."/>
            <person name="Storesund J.E."/>
            <person name="Kallscheuer N."/>
            <person name="Luecker S."/>
            <person name="Lage O.M."/>
            <person name="Pohl T."/>
            <person name="Merkel B.J."/>
            <person name="Hornburger P."/>
            <person name="Mueller R.-W."/>
            <person name="Bruemmer F."/>
            <person name="Labrenz M."/>
            <person name="Spormann A.M."/>
            <person name="Op den Camp H."/>
            <person name="Overmann J."/>
            <person name="Amann R."/>
            <person name="Jetten M.S.M."/>
            <person name="Mascher T."/>
            <person name="Medema M.H."/>
            <person name="Devos D.P."/>
            <person name="Kaster A.-K."/>
            <person name="Ovreas L."/>
            <person name="Rohde M."/>
            <person name="Galperin M.Y."/>
            <person name="Jogler C."/>
        </authorList>
    </citation>
    <scope>NUCLEOTIDE SEQUENCE [LARGE SCALE GENOMIC DNA]</scope>
    <source>
        <strain evidence="8 9">FC18</strain>
    </source>
</reference>